<feature type="domain" description="Inositolphosphotransferase Aur1/Ipt1" evidence="6">
    <location>
        <begin position="111"/>
        <end position="272"/>
    </location>
</feature>
<evidence type="ECO:0000259" key="6">
    <source>
        <dbReference type="Pfam" id="PF14378"/>
    </source>
</evidence>
<comment type="caution">
    <text evidence="7">The sequence shown here is derived from an EMBL/GenBank/DDBJ whole genome shotgun (WGS) entry which is preliminary data.</text>
</comment>
<protein>
    <submittedName>
        <fullName evidence="7">Phosphoesterase PA-phosphatase related protein</fullName>
    </submittedName>
</protein>
<feature type="transmembrane region" description="Helical" evidence="5">
    <location>
        <begin position="113"/>
        <end position="135"/>
    </location>
</feature>
<dbReference type="PANTHER" id="PTHR31310:SF7">
    <property type="entry name" value="PA-PHOSPHATASE RELATED-FAMILY PROTEIN DDB_G0268928"/>
    <property type="match status" value="1"/>
</dbReference>
<dbReference type="Gene3D" id="1.20.144.10">
    <property type="entry name" value="Phosphatidic acid phosphatase type 2/haloperoxidase"/>
    <property type="match status" value="1"/>
</dbReference>
<name>A0A0G0QX01_9BACT</name>
<dbReference type="PATRIC" id="fig|1618431.3.peg.789"/>
<evidence type="ECO:0000256" key="4">
    <source>
        <dbReference type="ARBA" id="ARBA00023136"/>
    </source>
</evidence>
<comment type="subcellular location">
    <subcellularLocation>
        <location evidence="1">Membrane</location>
        <topology evidence="1">Multi-pass membrane protein</topology>
    </subcellularLocation>
</comment>
<feature type="transmembrane region" description="Helical" evidence="5">
    <location>
        <begin position="257"/>
        <end position="276"/>
    </location>
</feature>
<evidence type="ECO:0000313" key="7">
    <source>
        <dbReference type="EMBL" id="KKR41936.1"/>
    </source>
</evidence>
<feature type="transmembrane region" description="Helical" evidence="5">
    <location>
        <begin position="6"/>
        <end position="24"/>
    </location>
</feature>
<dbReference type="EMBL" id="LBYB01000005">
    <property type="protein sequence ID" value="KKR41936.1"/>
    <property type="molecule type" value="Genomic_DNA"/>
</dbReference>
<reference evidence="7 8" key="1">
    <citation type="journal article" date="2015" name="Nature">
        <title>rRNA introns, odd ribosomes, and small enigmatic genomes across a large radiation of phyla.</title>
        <authorList>
            <person name="Brown C.T."/>
            <person name="Hug L.A."/>
            <person name="Thomas B.C."/>
            <person name="Sharon I."/>
            <person name="Castelle C.J."/>
            <person name="Singh A."/>
            <person name="Wilkins M.J."/>
            <person name="Williams K.H."/>
            <person name="Banfield J.F."/>
        </authorList>
    </citation>
    <scope>NUCLEOTIDE SEQUENCE [LARGE SCALE GENOMIC DNA]</scope>
</reference>
<proteinExistence type="predicted"/>
<accession>A0A0G0QX01</accession>
<organism evidence="7 8">
    <name type="scientific">Candidatus Daviesbacteria bacterium GW2011_GWC2_40_12</name>
    <dbReference type="NCBI Taxonomy" id="1618431"/>
    <lineage>
        <taxon>Bacteria</taxon>
        <taxon>Candidatus Daviesiibacteriota</taxon>
    </lineage>
</organism>
<dbReference type="GO" id="GO:0016020">
    <property type="term" value="C:membrane"/>
    <property type="evidence" value="ECO:0007669"/>
    <property type="project" value="UniProtKB-SubCell"/>
</dbReference>
<gene>
    <name evidence="7" type="ORF">UT77_C0005G0051</name>
</gene>
<dbReference type="Pfam" id="PF14378">
    <property type="entry name" value="PAP2_3"/>
    <property type="match status" value="1"/>
</dbReference>
<evidence type="ECO:0000256" key="1">
    <source>
        <dbReference type="ARBA" id="ARBA00004141"/>
    </source>
</evidence>
<feature type="transmembrane region" description="Helical" evidence="5">
    <location>
        <begin position="233"/>
        <end position="251"/>
    </location>
</feature>
<dbReference type="InterPro" id="IPR036938">
    <property type="entry name" value="PAP2/HPO_sf"/>
</dbReference>
<keyword evidence="3 5" id="KW-1133">Transmembrane helix</keyword>
<dbReference type="InterPro" id="IPR052185">
    <property type="entry name" value="IPC_Synthase-Related"/>
</dbReference>
<evidence type="ECO:0000256" key="3">
    <source>
        <dbReference type="ARBA" id="ARBA00022989"/>
    </source>
</evidence>
<dbReference type="InterPro" id="IPR026841">
    <property type="entry name" value="Aur1/Ipt1"/>
</dbReference>
<evidence type="ECO:0000256" key="2">
    <source>
        <dbReference type="ARBA" id="ARBA00022692"/>
    </source>
</evidence>
<dbReference type="SUPFAM" id="SSF48317">
    <property type="entry name" value="Acid phosphatase/Vanadium-dependent haloperoxidase"/>
    <property type="match status" value="1"/>
</dbReference>
<evidence type="ECO:0000313" key="8">
    <source>
        <dbReference type="Proteomes" id="UP000034881"/>
    </source>
</evidence>
<dbReference type="AlphaFoldDB" id="A0A0G0QX01"/>
<dbReference type="Proteomes" id="UP000034881">
    <property type="component" value="Unassembled WGS sequence"/>
</dbReference>
<evidence type="ECO:0000256" key="5">
    <source>
        <dbReference type="SAM" id="Phobius"/>
    </source>
</evidence>
<feature type="transmembrane region" description="Helical" evidence="5">
    <location>
        <begin position="199"/>
        <end position="226"/>
    </location>
</feature>
<sequence>MSKKTIFLPVAYFAVVSIFLIWHGKFFSPDQFFAAAILITLFLGRSKAFIKDWSVPVVLLLSYDYLRGLVPSLTQGVNIYPMINFDKAVFGSLPTNSLQSVFYTNGTVNWYDYLGAGLYMSHFIAPMLFGFIFWLKDRDTFQKYFLSLLLLSYAAFFTYILFPAMPPWMASQKGLIPEVSKVMDRVFISLPKAIDLPSVYQFVGANLVAAVPSLHAAYPLLTFFFLVKKFKALGFLILPYILGIWFSIVYFGEHYVFDIVAGALYAVAAFCLVLYFQKIIKIFTYAKIRR</sequence>
<keyword evidence="4 5" id="KW-0472">Membrane</keyword>
<dbReference type="PANTHER" id="PTHR31310">
    <property type="match status" value="1"/>
</dbReference>
<keyword evidence="2 5" id="KW-0812">Transmembrane</keyword>
<feature type="transmembrane region" description="Helical" evidence="5">
    <location>
        <begin position="144"/>
        <end position="162"/>
    </location>
</feature>